<dbReference type="PANTHER" id="PTHR10909">
    <property type="entry name" value="ELECTRON TRANSPORT OXIDOREDUCTASE"/>
    <property type="match status" value="1"/>
</dbReference>
<dbReference type="InterPro" id="IPR036250">
    <property type="entry name" value="AcylCo_DH-like_C"/>
</dbReference>
<comment type="subcellular location">
    <subcellularLocation>
        <location evidence="2">Peroxisome</location>
    </subcellularLocation>
</comment>
<feature type="domain" description="Acyl-coenzyme A oxidase N-terminal" evidence="12">
    <location>
        <begin position="554"/>
        <end position="598"/>
    </location>
</feature>
<dbReference type="Gene3D" id="1.20.140.10">
    <property type="entry name" value="Butyryl-CoA Dehydrogenase, subunit A, domain 3"/>
    <property type="match status" value="4"/>
</dbReference>
<evidence type="ECO:0000256" key="8">
    <source>
        <dbReference type="ARBA" id="ARBA00023002"/>
    </source>
</evidence>
<evidence type="ECO:0000256" key="4">
    <source>
        <dbReference type="ARBA" id="ARBA00006288"/>
    </source>
</evidence>
<keyword evidence="5" id="KW-0285">Flavoprotein</keyword>
<keyword evidence="6" id="KW-0274">FAD</keyword>
<comment type="cofactor">
    <cofactor evidence="1">
        <name>FAD</name>
        <dbReference type="ChEBI" id="CHEBI:57692"/>
    </cofactor>
</comment>
<feature type="domain" description="Acyl-CoA oxidase C-alpha1" evidence="13">
    <location>
        <begin position="741"/>
        <end position="832"/>
    </location>
</feature>
<evidence type="ECO:0000256" key="7">
    <source>
        <dbReference type="ARBA" id="ARBA00022832"/>
    </source>
</evidence>
<dbReference type="SUPFAM" id="SSF56645">
    <property type="entry name" value="Acyl-CoA dehydrogenase NM domain-like"/>
    <property type="match status" value="3"/>
</dbReference>
<dbReference type="GO" id="GO:0071949">
    <property type="term" value="F:FAD binding"/>
    <property type="evidence" value="ECO:0007669"/>
    <property type="project" value="InterPro"/>
</dbReference>
<keyword evidence="8" id="KW-0560">Oxidoreductase</keyword>
<proteinExistence type="inferred from homology"/>
<feature type="domain" description="Acyl-CoA oxidase C-terminal" evidence="11">
    <location>
        <begin position="1165"/>
        <end position="1347"/>
    </location>
</feature>
<dbReference type="InterPro" id="IPR009100">
    <property type="entry name" value="AcylCoA_DH/oxidase_NM_dom_sf"/>
</dbReference>
<dbReference type="GO" id="GO:0055088">
    <property type="term" value="P:lipid homeostasis"/>
    <property type="evidence" value="ECO:0007669"/>
    <property type="project" value="TreeGrafter"/>
</dbReference>
<keyword evidence="10" id="KW-0576">Peroxisome</keyword>
<evidence type="ECO:0000313" key="15">
    <source>
        <dbReference type="Proteomes" id="UP000249218"/>
    </source>
</evidence>
<dbReference type="Pfam" id="PF22924">
    <property type="entry name" value="ACOX_C_alpha1"/>
    <property type="match status" value="3"/>
</dbReference>
<accession>A0A2W1BIG1</accession>
<evidence type="ECO:0000256" key="2">
    <source>
        <dbReference type="ARBA" id="ARBA00004275"/>
    </source>
</evidence>
<dbReference type="GO" id="GO:0033540">
    <property type="term" value="P:fatty acid beta-oxidation using acyl-CoA oxidase"/>
    <property type="evidence" value="ECO:0007669"/>
    <property type="project" value="TreeGrafter"/>
</dbReference>
<dbReference type="Gene3D" id="1.10.540.10">
    <property type="entry name" value="Acyl-CoA dehydrogenase/oxidase, N-terminal domain"/>
    <property type="match status" value="2"/>
</dbReference>
<dbReference type="InterPro" id="IPR037069">
    <property type="entry name" value="AcylCoA_DH/ox_N_sf"/>
</dbReference>
<dbReference type="GO" id="GO:0005777">
    <property type="term" value="C:peroxisome"/>
    <property type="evidence" value="ECO:0007669"/>
    <property type="project" value="UniProtKB-SubCell"/>
</dbReference>
<gene>
    <name evidence="14" type="primary">HaOG208388</name>
    <name evidence="14" type="ORF">B5X24_HaOG208388</name>
</gene>
<dbReference type="EMBL" id="KZ150070">
    <property type="protein sequence ID" value="PZC74071.1"/>
    <property type="molecule type" value="Genomic_DNA"/>
</dbReference>
<dbReference type="Proteomes" id="UP000249218">
    <property type="component" value="Unassembled WGS sequence"/>
</dbReference>
<dbReference type="InterPro" id="IPR055060">
    <property type="entry name" value="ACOX_C_alpha1"/>
</dbReference>
<sequence>MLHMGMFVPTILNQSDPDQMSEWLPKAMSMGIIGTYAQTELGHGTFLRGLETTATYDPSTEEFVIHSPSLTAYKWWPGGLAHTANHCIVVAQLYTKGECYGVHPFFVQIRDTDTHMPLPGVKVGEIGPKMGFQTANNGFLGFEHFRIPRRNMLMKNAQVLKDGTYIKSKNEKLTYGTMVFVRVLIVTDVAYELARAGTIAVRYSAVRHQSQPKPGEPEPQILDYVTQQHKLFIGVATSHIFRVTGYWLWDSYSKVIKDVGKGNMDQLPELHAIACCLKAVCSRDAAARIEEFRLACGGHGYMSSSNLPIINGIVTATITYEGEYTVLMLQTARFLVKAWKQATMGNAMTPTVSYLVKFSKNDRVAWENTPSGIISGFEAIAAGKTKAAYESLHNYEKTGMDYEDAWNNASVQLVNASEAHCRAIITSVSWQEMVRHATNSSPNLAPVLLQMAELYLIYWALEKRGDLLMYSTITRGDIAKLQVRYEELLALLRPNAVGIVDAFDIRDEILNSTLGAYDGRVYERLMAEALKSPLNAEPVNQSFHNLNSPMLRRVSDAFFKEVSPFLLHLGMFVPTIMGQCTPEQQAYWLPRALDMQIIGTYAQTELGHGTFIRGLETTATYDPETETFVLNTPTLTAYKWWAGGLGNTVNYCIVIAQLYTKGVCHGTHPFIVQLRDEDTHMPLPGIKIGEIGPKMGFNTADNGFLGFDNYRIPRENMMMKNAEVLKDGTYVKVARHGKMTYQTMVFVRVMLVNEAAFNLAKACTIAVRYSAVRRQSQPKPGAGEPQIMDYLTQQHKLFICIATAHALQFSSNWLWRSFSAVLAEMKHGNTDTLPEKLHKVRKSNITKTTYDPETETFVLNTPTLTAYKWWAGGLGNTVNYCIVIAQLYTKGVCHGTHPFIVQLRDEDTHMPLPGIKIGEIGPKMGFNTADNGFLGFDNYRIPRENMMMKNAQVLKDGTYVKVARHGKMTYQTMVFVRVMLVNEAAFNLAKACTIAVRYSAVRRQSQPKPGAGEPQIMDYLTQQHKLFICIATAHALQFSSNWLWRSFSAVLAEMKHGNTETLPEFHALSSCLKAVSTSDAAFFIEQCRHACGGHGYMLSSGLPNLYNFVSATRTYEGDYTVLLLQTARFLIKAYEQAEAGKPVTPTVSYLTEAFSGNKTIWCSSPEGIVRSFQAVAAGKIGVCVRNIRSRMRTGLSQEDAWELSTLQLVAASEAHCRAVISDTYSQEIERLTANSSPNVKGVMEQLVRVYLYYWALERTGELLMYTSISETDILDLQLQYEDLLRAIRPNAVGLVDAFDLRDELLHSTLGAYDGRVYERLMAEAMRSPMNAEPVNQAFHKYMKPLLKGKL</sequence>
<keyword evidence="7" id="KW-0276">Fatty acid metabolism</keyword>
<evidence type="ECO:0000259" key="12">
    <source>
        <dbReference type="Pfam" id="PF14749"/>
    </source>
</evidence>
<evidence type="ECO:0008006" key="16">
    <source>
        <dbReference type="Google" id="ProtNLM"/>
    </source>
</evidence>
<evidence type="ECO:0000256" key="3">
    <source>
        <dbReference type="ARBA" id="ARBA00004846"/>
    </source>
</evidence>
<keyword evidence="15" id="KW-1185">Reference proteome</keyword>
<comment type="similarity">
    <text evidence="4">Belongs to the acyl-CoA oxidase family.</text>
</comment>
<reference evidence="14 15" key="1">
    <citation type="journal article" date="2017" name="BMC Biol.">
        <title>Genomic innovations, transcriptional plasticity and gene loss underlying the evolution and divergence of two highly polyphagous and invasive Helicoverpa pest species.</title>
        <authorList>
            <person name="Pearce S.L."/>
            <person name="Clarke D.F."/>
            <person name="East P.D."/>
            <person name="Elfekih S."/>
            <person name="Gordon K.H."/>
            <person name="Jermiin L.S."/>
            <person name="McGaughran A."/>
            <person name="Oakeshott J.G."/>
            <person name="Papanikolaou A."/>
            <person name="Perera O.P."/>
            <person name="Rane R.V."/>
            <person name="Richards S."/>
            <person name="Tay W.T."/>
            <person name="Walsh T.K."/>
            <person name="Anderson A."/>
            <person name="Anderson C.J."/>
            <person name="Asgari S."/>
            <person name="Board P.G."/>
            <person name="Bretschneider A."/>
            <person name="Campbell P.M."/>
            <person name="Chertemps T."/>
            <person name="Christeller J.T."/>
            <person name="Coppin C.W."/>
            <person name="Downes S.J."/>
            <person name="Duan G."/>
            <person name="Farnsworth C.A."/>
            <person name="Good R.T."/>
            <person name="Han L.B."/>
            <person name="Han Y.C."/>
            <person name="Hatje K."/>
            <person name="Horne I."/>
            <person name="Huang Y.P."/>
            <person name="Hughes D.S."/>
            <person name="Jacquin-Joly E."/>
            <person name="James W."/>
            <person name="Jhangiani S."/>
            <person name="Kollmar M."/>
            <person name="Kuwar S.S."/>
            <person name="Li S."/>
            <person name="Liu N.Y."/>
            <person name="Maibeche M.T."/>
            <person name="Miller J.R."/>
            <person name="Montagne N."/>
            <person name="Perry T."/>
            <person name="Qu J."/>
            <person name="Song S.V."/>
            <person name="Sutton G.G."/>
            <person name="Vogel H."/>
            <person name="Walenz B.P."/>
            <person name="Xu W."/>
            <person name="Zhang H.J."/>
            <person name="Zou Z."/>
            <person name="Batterham P."/>
            <person name="Edwards O.R."/>
            <person name="Feyereisen R."/>
            <person name="Gibbs R.A."/>
            <person name="Heckel D.G."/>
            <person name="McGrath A."/>
            <person name="Robin C."/>
            <person name="Scherer S.E."/>
            <person name="Worley K.C."/>
            <person name="Wu Y.D."/>
        </authorList>
    </citation>
    <scope>NUCLEOTIDE SEQUENCE [LARGE SCALE GENOMIC DNA]</scope>
    <source>
        <strain evidence="14">Harm_GR_Male_#8</strain>
        <tissue evidence="14">Whole organism</tissue>
    </source>
</reference>
<dbReference type="PANTHER" id="PTHR10909:SF250">
    <property type="entry name" value="PEROXISOMAL ACYL-COENZYME A OXIDASE 1"/>
    <property type="match status" value="1"/>
</dbReference>
<evidence type="ECO:0000256" key="9">
    <source>
        <dbReference type="ARBA" id="ARBA00023098"/>
    </source>
</evidence>
<evidence type="ECO:0000313" key="14">
    <source>
        <dbReference type="EMBL" id="PZC74071.1"/>
    </source>
</evidence>
<feature type="domain" description="Acyl-CoA oxidase C-alpha1" evidence="13">
    <location>
        <begin position="970"/>
        <end position="1131"/>
    </location>
</feature>
<evidence type="ECO:0000256" key="5">
    <source>
        <dbReference type="ARBA" id="ARBA00022630"/>
    </source>
</evidence>
<feature type="domain" description="Acyl-CoA oxidase C-terminal" evidence="11">
    <location>
        <begin position="370"/>
        <end position="551"/>
    </location>
</feature>
<dbReference type="Gene3D" id="2.40.110.10">
    <property type="entry name" value="Butyryl-CoA Dehydrogenase, subunit A, domain 2"/>
    <property type="match status" value="3"/>
</dbReference>
<dbReference type="InterPro" id="IPR002655">
    <property type="entry name" value="Acyl-CoA_oxidase_C"/>
</dbReference>
<dbReference type="InterPro" id="IPR046373">
    <property type="entry name" value="Acyl-CoA_Oxase/DH_mid-dom_sf"/>
</dbReference>
<dbReference type="FunFam" id="1.20.140.10:FF:000013">
    <property type="entry name" value="Acyl-coenzyme A oxidase"/>
    <property type="match status" value="2"/>
</dbReference>
<evidence type="ECO:0000256" key="1">
    <source>
        <dbReference type="ARBA" id="ARBA00001974"/>
    </source>
</evidence>
<feature type="domain" description="Acyl-CoA oxidase C-alpha1" evidence="13">
    <location>
        <begin position="175"/>
        <end position="336"/>
    </location>
</feature>
<dbReference type="GO" id="GO:0005504">
    <property type="term" value="F:fatty acid binding"/>
    <property type="evidence" value="ECO:0007669"/>
    <property type="project" value="TreeGrafter"/>
</dbReference>
<dbReference type="OrthoDB" id="538336at2759"/>
<name>A0A2W1BIG1_HELAM</name>
<dbReference type="FunFam" id="1.20.140.10:FF:000005">
    <property type="entry name" value="Acyl-coenzyme A oxidase"/>
    <property type="match status" value="2"/>
</dbReference>
<dbReference type="SUPFAM" id="SSF47203">
    <property type="entry name" value="Acyl-CoA dehydrogenase C-terminal domain-like"/>
    <property type="match status" value="5"/>
</dbReference>
<comment type="pathway">
    <text evidence="3">Lipid metabolism; peroxisomal fatty acid beta-oxidation.</text>
</comment>
<feature type="domain" description="Acyl-coenzyme A oxidase N-terminal" evidence="12">
    <location>
        <begin position="2"/>
        <end position="33"/>
    </location>
</feature>
<evidence type="ECO:0000259" key="13">
    <source>
        <dbReference type="Pfam" id="PF22924"/>
    </source>
</evidence>
<dbReference type="Pfam" id="PF14749">
    <property type="entry name" value="Acyl-CoA_ox_N"/>
    <property type="match status" value="2"/>
</dbReference>
<organism evidence="14 15">
    <name type="scientific">Helicoverpa armigera</name>
    <name type="common">Cotton bollworm</name>
    <name type="synonym">Heliothis armigera</name>
    <dbReference type="NCBI Taxonomy" id="29058"/>
    <lineage>
        <taxon>Eukaryota</taxon>
        <taxon>Metazoa</taxon>
        <taxon>Ecdysozoa</taxon>
        <taxon>Arthropoda</taxon>
        <taxon>Hexapoda</taxon>
        <taxon>Insecta</taxon>
        <taxon>Pterygota</taxon>
        <taxon>Neoptera</taxon>
        <taxon>Endopterygota</taxon>
        <taxon>Lepidoptera</taxon>
        <taxon>Glossata</taxon>
        <taxon>Ditrysia</taxon>
        <taxon>Noctuoidea</taxon>
        <taxon>Noctuidae</taxon>
        <taxon>Heliothinae</taxon>
        <taxon>Helicoverpa</taxon>
    </lineage>
</organism>
<dbReference type="FunFam" id="2.40.110.10:FF:000003">
    <property type="entry name" value="Acyl-coenzyme A oxidase"/>
    <property type="match status" value="3"/>
</dbReference>
<protein>
    <recommendedName>
        <fullName evidence="16">Acyl-coenzyme A oxidase</fullName>
    </recommendedName>
</protein>
<dbReference type="InterPro" id="IPR029320">
    <property type="entry name" value="Acyl-CoA_ox_N"/>
</dbReference>
<keyword evidence="9" id="KW-0443">Lipid metabolism</keyword>
<dbReference type="GO" id="GO:0003997">
    <property type="term" value="F:acyl-CoA oxidase activity"/>
    <property type="evidence" value="ECO:0007669"/>
    <property type="project" value="InterPro"/>
</dbReference>
<evidence type="ECO:0000256" key="6">
    <source>
        <dbReference type="ARBA" id="ARBA00022827"/>
    </source>
</evidence>
<evidence type="ECO:0000256" key="10">
    <source>
        <dbReference type="ARBA" id="ARBA00023140"/>
    </source>
</evidence>
<evidence type="ECO:0000259" key="11">
    <source>
        <dbReference type="Pfam" id="PF01756"/>
    </source>
</evidence>
<dbReference type="Pfam" id="PF01756">
    <property type="entry name" value="ACOX"/>
    <property type="match status" value="2"/>
</dbReference>
<dbReference type="InterPro" id="IPR012258">
    <property type="entry name" value="Acyl-CoA_oxidase"/>
</dbReference>